<protein>
    <submittedName>
        <fullName evidence="1">Uncharacterized protein</fullName>
    </submittedName>
</protein>
<dbReference type="HOGENOM" id="CLU_2823455_0_0_9"/>
<proteinExistence type="predicted"/>
<gene>
    <name evidence="1" type="ordered locus">Clocl_2231</name>
</gene>
<evidence type="ECO:0000313" key="2">
    <source>
        <dbReference type="Proteomes" id="UP000005435"/>
    </source>
</evidence>
<dbReference type="EMBL" id="CP003065">
    <property type="protein sequence ID" value="AEV68823.1"/>
    <property type="molecule type" value="Genomic_DNA"/>
</dbReference>
<reference evidence="1 2" key="2">
    <citation type="journal article" date="2012" name="Stand. Genomic Sci.">
        <title>Complete Genome Sequence of Clostridium clariflavum DSM 19732.</title>
        <authorList>
            <person name="Izquierdo J.A."/>
            <person name="Goodwin L."/>
            <person name="Davenport K.W."/>
            <person name="Teshima H."/>
            <person name="Bruce D."/>
            <person name="Detter C."/>
            <person name="Tapia R."/>
            <person name="Han S."/>
            <person name="Land M."/>
            <person name="Hauser L."/>
            <person name="Jeffries C.D."/>
            <person name="Han J."/>
            <person name="Pitluck S."/>
            <person name="Nolan M."/>
            <person name="Chen A."/>
            <person name="Huntemann M."/>
            <person name="Mavromatis K."/>
            <person name="Mikhailova N."/>
            <person name="Liolios K."/>
            <person name="Woyke T."/>
            <person name="Lynd L.R."/>
        </authorList>
    </citation>
    <scope>NUCLEOTIDE SEQUENCE [LARGE SCALE GENOMIC DNA]</scope>
    <source>
        <strain evidence="2">DSM 19732 / NBRC 101661 / EBR45</strain>
    </source>
</reference>
<dbReference type="KEGG" id="ccl:Clocl_2231"/>
<accession>G8LXS0</accession>
<reference evidence="2" key="1">
    <citation type="submission" date="2011-12" db="EMBL/GenBank/DDBJ databases">
        <title>Complete sequence of Clostridium clariflavum DSM 19732.</title>
        <authorList>
            <consortium name="US DOE Joint Genome Institute"/>
            <person name="Lucas S."/>
            <person name="Han J."/>
            <person name="Lapidus A."/>
            <person name="Cheng J.-F."/>
            <person name="Goodwin L."/>
            <person name="Pitluck S."/>
            <person name="Peters L."/>
            <person name="Teshima H."/>
            <person name="Detter J.C."/>
            <person name="Han C."/>
            <person name="Tapia R."/>
            <person name="Land M."/>
            <person name="Hauser L."/>
            <person name="Kyrpides N."/>
            <person name="Ivanova N."/>
            <person name="Pagani I."/>
            <person name="Kitzmiller T."/>
            <person name="Lynd L."/>
            <person name="Izquierdo J."/>
            <person name="Woyke T."/>
        </authorList>
    </citation>
    <scope>NUCLEOTIDE SEQUENCE [LARGE SCALE GENOMIC DNA]</scope>
    <source>
        <strain evidence="2">DSM 19732 / NBRC 101661 / EBR45</strain>
    </source>
</reference>
<name>G8LXS0_ACECE</name>
<dbReference type="STRING" id="720554.Clocl_2231"/>
<sequence>MEKFFPVNDNVSKKLYQVIKDLYRVLKHCLKEFVKSPKKGACLYVDGGVYGSKQRNRHFDAEFVNQ</sequence>
<dbReference type="AlphaFoldDB" id="G8LXS0"/>
<dbReference type="Proteomes" id="UP000005435">
    <property type="component" value="Chromosome"/>
</dbReference>
<organism evidence="1 2">
    <name type="scientific">Acetivibrio clariflavus (strain DSM 19732 / NBRC 101661 / EBR45)</name>
    <name type="common">Clostridium clariflavum</name>
    <dbReference type="NCBI Taxonomy" id="720554"/>
    <lineage>
        <taxon>Bacteria</taxon>
        <taxon>Bacillati</taxon>
        <taxon>Bacillota</taxon>
        <taxon>Clostridia</taxon>
        <taxon>Eubacteriales</taxon>
        <taxon>Oscillospiraceae</taxon>
        <taxon>Acetivibrio</taxon>
    </lineage>
</organism>
<evidence type="ECO:0000313" key="1">
    <source>
        <dbReference type="EMBL" id="AEV68823.1"/>
    </source>
</evidence>
<keyword evidence="2" id="KW-1185">Reference proteome</keyword>